<gene>
    <name evidence="2" type="ORF">GCM10010978_26640</name>
</gene>
<dbReference type="EMBL" id="BMEV01000060">
    <property type="protein sequence ID" value="GFZ85143.1"/>
    <property type="molecule type" value="Genomic_DNA"/>
</dbReference>
<reference evidence="2" key="2">
    <citation type="submission" date="2020-09" db="EMBL/GenBank/DDBJ databases">
        <authorList>
            <person name="Sun Q."/>
            <person name="Zhou Y."/>
        </authorList>
    </citation>
    <scope>NUCLEOTIDE SEQUENCE</scope>
    <source>
        <strain evidence="2">CGMCC 1.12360</strain>
    </source>
</reference>
<keyword evidence="3" id="KW-1185">Reference proteome</keyword>
<keyword evidence="1" id="KW-0472">Membrane</keyword>
<comment type="caution">
    <text evidence="2">The sequence shown here is derived from an EMBL/GenBank/DDBJ whole genome shotgun (WGS) entry which is preliminary data.</text>
</comment>
<dbReference type="Proteomes" id="UP000602050">
    <property type="component" value="Unassembled WGS sequence"/>
</dbReference>
<feature type="transmembrane region" description="Helical" evidence="1">
    <location>
        <begin position="20"/>
        <end position="45"/>
    </location>
</feature>
<proteinExistence type="predicted"/>
<evidence type="ECO:0000256" key="1">
    <source>
        <dbReference type="SAM" id="Phobius"/>
    </source>
</evidence>
<evidence type="ECO:0000313" key="3">
    <source>
        <dbReference type="Proteomes" id="UP000602050"/>
    </source>
</evidence>
<keyword evidence="1" id="KW-0812">Transmembrane</keyword>
<evidence type="ECO:0000313" key="2">
    <source>
        <dbReference type="EMBL" id="GFZ85143.1"/>
    </source>
</evidence>
<organism evidence="2 3">
    <name type="scientific">Compostibacillus humi</name>
    <dbReference type="NCBI Taxonomy" id="1245525"/>
    <lineage>
        <taxon>Bacteria</taxon>
        <taxon>Bacillati</taxon>
        <taxon>Bacillota</taxon>
        <taxon>Bacilli</taxon>
        <taxon>Bacillales</taxon>
        <taxon>Bacillaceae</taxon>
        <taxon>Compostibacillus</taxon>
    </lineage>
</organism>
<sequence>MLPYLYKKLEQLKGEDIMDTMLGWVISSIVAAVLSIVYVGVIASLNKKVVRKAA</sequence>
<dbReference type="AlphaFoldDB" id="A0A8J2TPB7"/>
<keyword evidence="1" id="KW-1133">Transmembrane helix</keyword>
<protein>
    <submittedName>
        <fullName evidence="2">Uncharacterized protein</fullName>
    </submittedName>
</protein>
<accession>A0A8J2TPB7</accession>
<name>A0A8J2TPB7_9BACI</name>
<reference evidence="2" key="1">
    <citation type="journal article" date="2014" name="Int. J. Syst. Evol. Microbiol.">
        <title>Complete genome sequence of Corynebacterium casei LMG S-19264T (=DSM 44701T), isolated from a smear-ripened cheese.</title>
        <authorList>
            <consortium name="US DOE Joint Genome Institute (JGI-PGF)"/>
            <person name="Walter F."/>
            <person name="Albersmeier A."/>
            <person name="Kalinowski J."/>
            <person name="Ruckert C."/>
        </authorList>
    </citation>
    <scope>NUCLEOTIDE SEQUENCE</scope>
    <source>
        <strain evidence="2">CGMCC 1.12360</strain>
    </source>
</reference>